<dbReference type="SMART" id="SM00564">
    <property type="entry name" value="PQQ"/>
    <property type="match status" value="6"/>
</dbReference>
<evidence type="ECO:0000313" key="3">
    <source>
        <dbReference type="Proteomes" id="UP000011531"/>
    </source>
</evidence>
<gene>
    <name evidence="2" type="ORF">C492_00919</name>
</gene>
<dbReference type="Pfam" id="PF13360">
    <property type="entry name" value="PQQ_2"/>
    <property type="match status" value="2"/>
</dbReference>
<dbReference type="PANTHER" id="PTHR34512">
    <property type="entry name" value="CELL SURFACE PROTEIN"/>
    <property type="match status" value="1"/>
</dbReference>
<dbReference type="PANTHER" id="PTHR34512:SF30">
    <property type="entry name" value="OUTER MEMBRANE PROTEIN ASSEMBLY FACTOR BAMB"/>
    <property type="match status" value="1"/>
</dbReference>
<sequence length="405" mass="42719">MPSRRHLLAGVSAALVGGTGAAATERTRSPSTSSTLFDWLMAQHDPAGTGYNPRASGPSEGVGVAWVHDATDWFRGASPPILLGDTLYAVGDGLLALEADTGERRFGRRGPYTSSPAVASASPYRTPALAVTSTGGVTGLNADGGVGLPGADRGIGSRRWTVPEDGEYRPTLEHRPAVDPVTVDGTVYATVYGTNDVVALDAADGSERWRVTAAREEVGASFGRPTVRDGTLFVANWPNRVAAYDREDGTERWRREREDQMQLCSPATDAGIVVLSRSGVSLLDDDDGSPVWERDLEGNATDGTVAVAEGTAFLSDGRDRFHALALETGESLWSTPFETETTPVVADGTVYAVEGAASLVALDAETGAERFRYEPPEAPLSAPIVGDGCLYAVNRGRVLALEEPR</sequence>
<dbReference type="AlphaFoldDB" id="L9XY75"/>
<keyword evidence="3" id="KW-1185">Reference proteome</keyword>
<dbReference type="Gene3D" id="2.130.10.10">
    <property type="entry name" value="YVTN repeat-like/Quinoprotein amine dehydrogenase"/>
    <property type="match status" value="1"/>
</dbReference>
<feature type="domain" description="Pyrrolo-quinoline quinone repeat" evidence="1">
    <location>
        <begin position="278"/>
        <end position="401"/>
    </location>
</feature>
<dbReference type="Gene3D" id="2.40.128.630">
    <property type="match status" value="1"/>
</dbReference>
<dbReference type="STRING" id="1227498.C492_00919"/>
<reference evidence="2 3" key="1">
    <citation type="journal article" date="2014" name="PLoS Genet.">
        <title>Phylogenetically driven sequencing of extremely halophilic archaea reveals strategies for static and dynamic osmo-response.</title>
        <authorList>
            <person name="Becker E.A."/>
            <person name="Seitzer P.M."/>
            <person name="Tritt A."/>
            <person name="Larsen D."/>
            <person name="Krusor M."/>
            <person name="Yao A.I."/>
            <person name="Wu D."/>
            <person name="Madern D."/>
            <person name="Eisen J.A."/>
            <person name="Darling A.E."/>
            <person name="Facciotti M.T."/>
        </authorList>
    </citation>
    <scope>NUCLEOTIDE SEQUENCE [LARGE SCALE GENOMIC DNA]</scope>
    <source>
        <strain evidence="2 3">DSM 18795</strain>
    </source>
</reference>
<dbReference type="InterPro" id="IPR002372">
    <property type="entry name" value="PQQ_rpt_dom"/>
</dbReference>
<dbReference type="Proteomes" id="UP000011531">
    <property type="component" value="Unassembled WGS sequence"/>
</dbReference>
<comment type="caution">
    <text evidence="2">The sequence shown here is derived from an EMBL/GenBank/DDBJ whole genome shotgun (WGS) entry which is preliminary data.</text>
</comment>
<dbReference type="OrthoDB" id="169171at2157"/>
<organism evidence="2 3">
    <name type="scientific">Natronococcus jeotgali DSM 18795</name>
    <dbReference type="NCBI Taxonomy" id="1227498"/>
    <lineage>
        <taxon>Archaea</taxon>
        <taxon>Methanobacteriati</taxon>
        <taxon>Methanobacteriota</taxon>
        <taxon>Stenosarchaea group</taxon>
        <taxon>Halobacteria</taxon>
        <taxon>Halobacteriales</taxon>
        <taxon>Natrialbaceae</taxon>
        <taxon>Natronococcus</taxon>
    </lineage>
</organism>
<accession>L9XY75</accession>
<dbReference type="InterPro" id="IPR011047">
    <property type="entry name" value="Quinoprotein_ADH-like_sf"/>
</dbReference>
<feature type="domain" description="Pyrrolo-quinoline quinone repeat" evidence="1">
    <location>
        <begin position="153"/>
        <end position="270"/>
    </location>
</feature>
<name>L9XY75_9EURY</name>
<dbReference type="InterPro" id="IPR018391">
    <property type="entry name" value="PQQ_b-propeller_rpt"/>
</dbReference>
<protein>
    <submittedName>
        <fullName evidence="2">Pyrrolo-quinoline quinone</fullName>
    </submittedName>
</protein>
<dbReference type="RefSeq" id="WP_008419648.1">
    <property type="nucleotide sequence ID" value="NZ_AOIA01000017.1"/>
</dbReference>
<dbReference type="SUPFAM" id="SSF50998">
    <property type="entry name" value="Quinoprotein alcohol dehydrogenase-like"/>
    <property type="match status" value="2"/>
</dbReference>
<evidence type="ECO:0000259" key="1">
    <source>
        <dbReference type="Pfam" id="PF13360"/>
    </source>
</evidence>
<dbReference type="InterPro" id="IPR015943">
    <property type="entry name" value="WD40/YVTN_repeat-like_dom_sf"/>
</dbReference>
<evidence type="ECO:0000313" key="2">
    <source>
        <dbReference type="EMBL" id="ELY66442.1"/>
    </source>
</evidence>
<dbReference type="EMBL" id="AOIA01000017">
    <property type="protein sequence ID" value="ELY66442.1"/>
    <property type="molecule type" value="Genomic_DNA"/>
</dbReference>
<proteinExistence type="predicted"/>